<evidence type="ECO:0000256" key="3">
    <source>
        <dbReference type="ARBA" id="ARBA00022670"/>
    </source>
</evidence>
<protein>
    <recommendedName>
        <fullName evidence="8">DNA 3'-5' helicase</fullName>
        <ecNumber evidence="8">5.6.2.4</ecNumber>
    </recommendedName>
</protein>
<dbReference type="Gene3D" id="3.40.395.10">
    <property type="entry name" value="Adenoviral Proteinase, Chain A"/>
    <property type="match status" value="1"/>
</dbReference>
<name>A0AA38UAS1_9AGAR</name>
<evidence type="ECO:0000259" key="11">
    <source>
        <dbReference type="PROSITE" id="PS51194"/>
    </source>
</evidence>
<dbReference type="SMART" id="SM00490">
    <property type="entry name" value="HELICc"/>
    <property type="match status" value="1"/>
</dbReference>
<dbReference type="GO" id="GO:0005694">
    <property type="term" value="C:chromosome"/>
    <property type="evidence" value="ECO:0007669"/>
    <property type="project" value="TreeGrafter"/>
</dbReference>
<accession>A0AA38UAS1</accession>
<dbReference type="GO" id="GO:0005524">
    <property type="term" value="F:ATP binding"/>
    <property type="evidence" value="ECO:0007669"/>
    <property type="project" value="UniProtKB-KW"/>
</dbReference>
<feature type="domain" description="Ubiquitin-like protease family profile" evidence="10">
    <location>
        <begin position="106"/>
        <end position="1684"/>
    </location>
</feature>
<dbReference type="InterPro" id="IPR003653">
    <property type="entry name" value="Peptidase_C48_C"/>
</dbReference>
<evidence type="ECO:0000256" key="8">
    <source>
        <dbReference type="ARBA" id="ARBA00034808"/>
    </source>
</evidence>
<feature type="compositionally biased region" description="Low complexity" evidence="9">
    <location>
        <begin position="1875"/>
        <end position="1886"/>
    </location>
</feature>
<keyword evidence="5" id="KW-0378">Hydrolase</keyword>
<dbReference type="GO" id="GO:0009378">
    <property type="term" value="F:four-way junction helicase activity"/>
    <property type="evidence" value="ECO:0007669"/>
    <property type="project" value="TreeGrafter"/>
</dbReference>
<feature type="compositionally biased region" description="Low complexity" evidence="9">
    <location>
        <begin position="1981"/>
        <end position="2040"/>
    </location>
</feature>
<keyword evidence="3" id="KW-0645">Protease</keyword>
<evidence type="ECO:0000256" key="4">
    <source>
        <dbReference type="ARBA" id="ARBA00022741"/>
    </source>
</evidence>
<dbReference type="SUPFAM" id="SSF54001">
    <property type="entry name" value="Cysteine proteinases"/>
    <property type="match status" value="1"/>
</dbReference>
<dbReference type="EC" id="5.6.2.4" evidence="8"/>
<dbReference type="PANTHER" id="PTHR13710:SF154">
    <property type="entry name" value="RECQ HELICASE, PUTATIVE (AFU_ORTHOLOGUE AFUA_6G14720)-RELATED"/>
    <property type="match status" value="1"/>
</dbReference>
<feature type="region of interest" description="Disordered" evidence="9">
    <location>
        <begin position="1852"/>
        <end position="1886"/>
    </location>
</feature>
<dbReference type="GO" id="GO:0003676">
    <property type="term" value="F:nucleic acid binding"/>
    <property type="evidence" value="ECO:0007669"/>
    <property type="project" value="InterPro"/>
</dbReference>
<feature type="compositionally biased region" description="Polar residues" evidence="9">
    <location>
        <begin position="350"/>
        <end position="366"/>
    </location>
</feature>
<feature type="compositionally biased region" description="Acidic residues" evidence="9">
    <location>
        <begin position="391"/>
        <end position="417"/>
    </location>
</feature>
<dbReference type="InterPro" id="IPR001650">
    <property type="entry name" value="Helicase_C-like"/>
</dbReference>
<dbReference type="PROSITE" id="PS50600">
    <property type="entry name" value="ULP_PROTEASE"/>
    <property type="match status" value="1"/>
</dbReference>
<proteinExistence type="inferred from homology"/>
<evidence type="ECO:0000256" key="9">
    <source>
        <dbReference type="SAM" id="MobiDB-lite"/>
    </source>
</evidence>
<dbReference type="Pfam" id="PF00271">
    <property type="entry name" value="Helicase_C"/>
    <property type="match status" value="1"/>
</dbReference>
<evidence type="ECO:0000256" key="6">
    <source>
        <dbReference type="ARBA" id="ARBA00022840"/>
    </source>
</evidence>
<dbReference type="SMART" id="SM00487">
    <property type="entry name" value="DEXDc"/>
    <property type="match status" value="1"/>
</dbReference>
<feature type="region of interest" description="Disordered" evidence="9">
    <location>
        <begin position="16"/>
        <end position="52"/>
    </location>
</feature>
<dbReference type="GO" id="GO:0043138">
    <property type="term" value="F:3'-5' DNA helicase activity"/>
    <property type="evidence" value="ECO:0007669"/>
    <property type="project" value="UniProtKB-EC"/>
</dbReference>
<organism evidence="12 13">
    <name type="scientific">Lentinula raphanica</name>
    <dbReference type="NCBI Taxonomy" id="153919"/>
    <lineage>
        <taxon>Eukaryota</taxon>
        <taxon>Fungi</taxon>
        <taxon>Dikarya</taxon>
        <taxon>Basidiomycota</taxon>
        <taxon>Agaricomycotina</taxon>
        <taxon>Agaricomycetes</taxon>
        <taxon>Agaricomycetidae</taxon>
        <taxon>Agaricales</taxon>
        <taxon>Marasmiineae</taxon>
        <taxon>Omphalotaceae</taxon>
        <taxon>Lentinula</taxon>
    </lineage>
</organism>
<evidence type="ECO:0000313" key="13">
    <source>
        <dbReference type="Proteomes" id="UP001163846"/>
    </source>
</evidence>
<dbReference type="SUPFAM" id="SSF52540">
    <property type="entry name" value="P-loop containing nucleoside triphosphate hydrolases"/>
    <property type="match status" value="1"/>
</dbReference>
<comment type="caution">
    <text evidence="12">The sequence shown here is derived from an EMBL/GenBank/DDBJ whole genome shotgun (WGS) entry which is preliminary data.</text>
</comment>
<feature type="domain" description="Helicase C-terminal" evidence="11">
    <location>
        <begin position="1528"/>
        <end position="1668"/>
    </location>
</feature>
<comment type="catalytic activity">
    <reaction evidence="7">
        <text>Couples ATP hydrolysis with the unwinding of duplex DNA by translocating in the 3'-5' direction.</text>
        <dbReference type="EC" id="5.6.2.4"/>
    </reaction>
</comment>
<feature type="region of interest" description="Disordered" evidence="9">
    <location>
        <begin position="342"/>
        <end position="370"/>
    </location>
</feature>
<evidence type="ECO:0000259" key="10">
    <source>
        <dbReference type="PROSITE" id="PS50600"/>
    </source>
</evidence>
<keyword evidence="6" id="KW-0067">ATP-binding</keyword>
<dbReference type="Proteomes" id="UP001163846">
    <property type="component" value="Unassembled WGS sequence"/>
</dbReference>
<feature type="compositionally biased region" description="Polar residues" evidence="9">
    <location>
        <begin position="33"/>
        <end position="42"/>
    </location>
</feature>
<reference evidence="12" key="1">
    <citation type="submission" date="2022-08" db="EMBL/GenBank/DDBJ databases">
        <authorList>
            <consortium name="DOE Joint Genome Institute"/>
            <person name="Min B."/>
            <person name="Riley R."/>
            <person name="Sierra-Patev S."/>
            <person name="Naranjo-Ortiz M."/>
            <person name="Looney B."/>
            <person name="Konkel Z."/>
            <person name="Slot J.C."/>
            <person name="Sakamoto Y."/>
            <person name="Steenwyk J.L."/>
            <person name="Rokas A."/>
            <person name="Carro J."/>
            <person name="Camarero S."/>
            <person name="Ferreira P."/>
            <person name="Molpeceres G."/>
            <person name="Ruiz-Duenas F.J."/>
            <person name="Serrano A."/>
            <person name="Henrissat B."/>
            <person name="Drula E."/>
            <person name="Hughes K.W."/>
            <person name="Mata J.L."/>
            <person name="Ishikawa N.K."/>
            <person name="Vargas-Isla R."/>
            <person name="Ushijima S."/>
            <person name="Smith C.A."/>
            <person name="Ahrendt S."/>
            <person name="Andreopoulos W."/>
            <person name="He G."/>
            <person name="Labutti K."/>
            <person name="Lipzen A."/>
            <person name="Ng V."/>
            <person name="Sandor L."/>
            <person name="Barry K."/>
            <person name="Martinez A.T."/>
            <person name="Xiao Y."/>
            <person name="Gibbons J.G."/>
            <person name="Terashima K."/>
            <person name="Hibbett D.S."/>
            <person name="Grigoriev I.V."/>
        </authorList>
    </citation>
    <scope>NUCLEOTIDE SEQUENCE</scope>
    <source>
        <strain evidence="12">TFB9207</strain>
    </source>
</reference>
<keyword evidence="4" id="KW-0547">Nucleotide-binding</keyword>
<dbReference type="InterPro" id="IPR011545">
    <property type="entry name" value="DEAD/DEAH_box_helicase_dom"/>
</dbReference>
<dbReference type="GO" id="GO:0006508">
    <property type="term" value="P:proteolysis"/>
    <property type="evidence" value="ECO:0007669"/>
    <property type="project" value="UniProtKB-KW"/>
</dbReference>
<evidence type="ECO:0000256" key="2">
    <source>
        <dbReference type="ARBA" id="ARBA00005446"/>
    </source>
</evidence>
<comment type="similarity">
    <text evidence="1">Belongs to the peptidase C48 family.</text>
</comment>
<dbReference type="Pfam" id="PF02902">
    <property type="entry name" value="Peptidase_C48"/>
    <property type="match status" value="1"/>
</dbReference>
<feature type="region of interest" description="Disordered" evidence="9">
    <location>
        <begin position="390"/>
        <end position="426"/>
    </location>
</feature>
<comment type="similarity">
    <text evidence="2">Belongs to the helicase family. RecQ subfamily.</text>
</comment>
<dbReference type="InterPro" id="IPR014001">
    <property type="entry name" value="Helicase_ATP-bd"/>
</dbReference>
<feature type="region of interest" description="Disordered" evidence="9">
    <location>
        <begin position="1979"/>
        <end position="2040"/>
    </location>
</feature>
<dbReference type="PROSITE" id="PS51194">
    <property type="entry name" value="HELICASE_CTER"/>
    <property type="match status" value="1"/>
</dbReference>
<dbReference type="EMBL" id="MU806441">
    <property type="protein sequence ID" value="KAJ3835155.1"/>
    <property type="molecule type" value="Genomic_DNA"/>
</dbReference>
<evidence type="ECO:0000313" key="12">
    <source>
        <dbReference type="EMBL" id="KAJ3835155.1"/>
    </source>
</evidence>
<dbReference type="Gene3D" id="3.40.50.300">
    <property type="entry name" value="P-loop containing nucleotide triphosphate hydrolases"/>
    <property type="match status" value="2"/>
</dbReference>
<dbReference type="InterPro" id="IPR027417">
    <property type="entry name" value="P-loop_NTPase"/>
</dbReference>
<evidence type="ECO:0000256" key="1">
    <source>
        <dbReference type="ARBA" id="ARBA00005234"/>
    </source>
</evidence>
<dbReference type="GO" id="GO:0019783">
    <property type="term" value="F:ubiquitin-like protein peptidase activity"/>
    <property type="evidence" value="ECO:0007669"/>
    <property type="project" value="UniProtKB-ARBA"/>
</dbReference>
<gene>
    <name evidence="12" type="ORF">F5878DRAFT_644565</name>
</gene>
<dbReference type="InterPro" id="IPR038765">
    <property type="entry name" value="Papain-like_cys_pep_sf"/>
</dbReference>
<sequence length="2249" mass="251938">MDFDYDSDESECLTNLWNSDEEESEYQVPLDQPSISNETDQNPQEHKPVADSQNQVAFEEGSAQQPITIDHSEAEEITPLTLPVNLKIAVQTILNNTHLKVTIGNIDIKHHHIQKLSPGRWLGDSVIDAYLLLVTDSLVNNTIILPSLIYQYIQQMNSSPHSVDNAYKATQNFAPNLFDVQWVLMPINISNQHWAAVAINMLDHTLMIYDSAQKLFSKHYKTILKKINLWLQHQAEKQEKSCCLLKLIQPPKKTLGLNIFLPLQLSCPALILITRQSECGKLQCVCQQAQHERYNADKIRQMAKQVPHPPLDTCLFDDLPISHHFQHNTQQESSYLDIPKELDNQEPHAPQNSMTDNLEPPQNNEDITMENDSEGQQFSDVLMDNVKEIPSEEEYNEGSDEEANWWDEMDNSDNEDGDPQRTITGENPLPSMDAHVYLAQFNISVEPTYNLCICISCAKPVPYSYMWSHQYQAHYRKKHLSASAHLPSRSELNAKLCELHGDQPLPLPNILTSPLEGVELSTKIKCTLSGCNGRILGGIKQLEKHRREQHPNILPSQQTSVHVQCFPYSSIKNQKTFIEVSSTNNSSIPSSTISPFIEQVINNYDLSSHPQVFDASIDTRHESSTLYHSDWGNILQGINLKELQQMTLSSFYPSLDRLSLICSQYYSNIAKQEISRLHALTRRHINSPDHDLQSKLFSRPQSDKTLARYSNTMSRFLLFLISSQKLPLHNYPIHFHPDLANALHTLSLQVQDPQLSDQSVAETLHLSIWTLLSKPSEQFLQDDKFCLFTRFLIALCIKPSGQFLEPYDITPHISEIQWCFRATACFQLLQIQKNYNNYQLSAYEQQIKPFLTDGPHTLFTTLRQHQSFYSTLAFNQIRLPAFSFNMDHSVLTVNGFPLSISAFVQSIHHTLDDLVPKIHQLFRGLPFDGILAHIDEALDPTREIPQWFIDHPTERCTQYSFLEEPRNGFKELRPLLFNHLITSSEFVNPQGLPKTGAILVWFSELDQIVSDLWVLLHSTWGGSPRGTEISGILYANYPTIPRNFFILNGLPSMFTRYSKTLHNHGHGKGIVRTPAYGVSRLLILVLALPFWAASQLGCCIGMSKVDCQRYLYEIFVFGGTAVESGRLSTILGNWTYSHLKIKLKLAQFRQFNSTLMIHATSTTLDDPEDIDPLVAQAHEQFGHSVTSGQKGYGLHKETSVTKLSADAVARMQRVSRAWHAFIKLIHPLLKYEEKAATVPENSSLTLYDLQSEMRRGIQQMETQFELKMEHINESLVRKIESGYIQIRDHLTSHNNTPSFANPRRIPVHPSTRIALARALGRGESPEFTSQEQAELINSVGSLLHVFGIIETGGGKSMAFFAAPFLLPNALFIVVSPLRALTDDLQRRFRQTAITGGVWPSPDVHWDTAQLVLVSVHHAAGQDFLNLLQSPPVRGRLSRIFFDEAHKIPTDIVYRPLFGVIHHLTRTGTPITFLSGSMMPRIMPHILRIMEIDDTTLVDEIRRDTGRPNLKYILQRTNKDTHDSELKTLVFHQCTLLRSQERGMIFTESRAQADQLGRDLGISVYHAQLTDEAKVAAALRWRNGALPPDRFMAATEAFGAGINEPHVRVIIHSNPRSLTNFLQETGRGGRDGLPASCYTLFYCIPPALPLDTIENTGDPHAQMEMREMLQTNDCIRLAFRCMDRRSHSCSSLPGAQLCSNCERLATVPYSTAIANYPQPNKTLAPDPTQPAQLIPATVKIQGMKLDSAYDASHQQIRELCDILSQVVNNGCIDCWLAKTYHTPSMDHRPEPLIGDKLGVRWETIMLVGSHSVLLTLDHESKLYLCPQGCRVQGTLGAIWAHYINVHSHTSSKRARSKYDQGAGGPKKIPRTAAFLPSASSTSSPATASSRLPIASSVFIPAQTTSSAAPVPTSVSPTSSAICSSPTVIASEKSSSPTAGASAPSSPLIGAPPFSFGPTVGTSASSSSPLTGTPALSKPLINAPVSSSSPAVEPSASPSSPIVGSSAMSSPPIGAPASSSSPSLLLSEPSSSSTPIPPTNSSFSPKKLKISVDKIFQFPHYSNVSEIFEFILSTFTQLQTSCPYHQIMEGTHSEDHELMRACTNSAISQGSEYQFLFTTSLRFTPYTHCWKCCTPVHSVFKHLPKECTYERGNLQDWWRGIPYLVFRTTALRNIIFSTLGIPPDVFPTLRAYTAWLILCPIPPRDPRNSNRFTNLSVVVFTYLYLLTHQQLPMPETGYILDDCVFATLDSE</sequence>
<dbReference type="PANTHER" id="PTHR13710">
    <property type="entry name" value="DNA HELICASE RECQ FAMILY MEMBER"/>
    <property type="match status" value="1"/>
</dbReference>
<dbReference type="GO" id="GO:0008234">
    <property type="term" value="F:cysteine-type peptidase activity"/>
    <property type="evidence" value="ECO:0007669"/>
    <property type="project" value="InterPro"/>
</dbReference>
<evidence type="ECO:0000256" key="5">
    <source>
        <dbReference type="ARBA" id="ARBA00022801"/>
    </source>
</evidence>
<dbReference type="GO" id="GO:0000724">
    <property type="term" value="P:double-strand break repair via homologous recombination"/>
    <property type="evidence" value="ECO:0007669"/>
    <property type="project" value="TreeGrafter"/>
</dbReference>
<evidence type="ECO:0000256" key="7">
    <source>
        <dbReference type="ARBA" id="ARBA00034617"/>
    </source>
</evidence>
<dbReference type="GO" id="GO:0005737">
    <property type="term" value="C:cytoplasm"/>
    <property type="evidence" value="ECO:0007669"/>
    <property type="project" value="TreeGrafter"/>
</dbReference>
<dbReference type="Pfam" id="PF00270">
    <property type="entry name" value="DEAD"/>
    <property type="match status" value="1"/>
</dbReference>
<keyword evidence="13" id="KW-1185">Reference proteome</keyword>